<dbReference type="Gene3D" id="1.10.10.10">
    <property type="entry name" value="Winged helix-like DNA-binding domain superfamily/Winged helix DNA-binding domain"/>
    <property type="match status" value="1"/>
</dbReference>
<dbReference type="SUPFAM" id="SSF88946">
    <property type="entry name" value="Sigma2 domain of RNA polymerase sigma factors"/>
    <property type="match status" value="1"/>
</dbReference>
<accession>A0A540WJT9</accession>
<dbReference type="PANTHER" id="PTHR43133:SF8">
    <property type="entry name" value="RNA POLYMERASE SIGMA FACTOR HI_1459-RELATED"/>
    <property type="match status" value="1"/>
</dbReference>
<dbReference type="SUPFAM" id="SSF88659">
    <property type="entry name" value="Sigma3 and sigma4 domains of RNA polymerase sigma factors"/>
    <property type="match status" value="1"/>
</dbReference>
<dbReference type="EMBL" id="VIFM01000365">
    <property type="protein sequence ID" value="TQF09283.1"/>
    <property type="molecule type" value="Genomic_DNA"/>
</dbReference>
<dbReference type="Pfam" id="PF04542">
    <property type="entry name" value="Sigma70_r2"/>
    <property type="match status" value="1"/>
</dbReference>
<comment type="similarity">
    <text evidence="1">Belongs to the sigma-70 factor family. ECF subfamily.</text>
</comment>
<dbReference type="InterPro" id="IPR036388">
    <property type="entry name" value="WH-like_DNA-bd_sf"/>
</dbReference>
<dbReference type="InterPro" id="IPR013324">
    <property type="entry name" value="RNA_pol_sigma_r3/r4-like"/>
</dbReference>
<keyword evidence="4" id="KW-0238">DNA-binding</keyword>
<comment type="caution">
    <text evidence="9">The sequence shown here is derived from an EMBL/GenBank/DDBJ whole genome shotgun (WGS) entry which is preliminary data.</text>
</comment>
<evidence type="ECO:0000256" key="2">
    <source>
        <dbReference type="ARBA" id="ARBA00023015"/>
    </source>
</evidence>
<keyword evidence="10" id="KW-1185">Reference proteome</keyword>
<dbReference type="AlphaFoldDB" id="A0A540WJT9"/>
<protein>
    <submittedName>
        <fullName evidence="9">RNA polymerase sigma factor</fullName>
    </submittedName>
</protein>
<evidence type="ECO:0000259" key="7">
    <source>
        <dbReference type="Pfam" id="PF04542"/>
    </source>
</evidence>
<evidence type="ECO:0000313" key="9">
    <source>
        <dbReference type="EMBL" id="TQF09283.1"/>
    </source>
</evidence>
<dbReference type="Proteomes" id="UP000315369">
    <property type="component" value="Unassembled WGS sequence"/>
</dbReference>
<evidence type="ECO:0000313" key="10">
    <source>
        <dbReference type="Proteomes" id="UP000315369"/>
    </source>
</evidence>
<keyword evidence="3" id="KW-0731">Sigma factor</keyword>
<dbReference type="Gene3D" id="1.10.1740.10">
    <property type="match status" value="1"/>
</dbReference>
<gene>
    <name evidence="9" type="ORF">FJV41_45415</name>
</gene>
<dbReference type="GO" id="GO:0016987">
    <property type="term" value="F:sigma factor activity"/>
    <property type="evidence" value="ECO:0007669"/>
    <property type="project" value="UniProtKB-KW"/>
</dbReference>
<proteinExistence type="inferred from homology"/>
<dbReference type="Pfam" id="PF08281">
    <property type="entry name" value="Sigma70_r4_2"/>
    <property type="match status" value="1"/>
</dbReference>
<dbReference type="InterPro" id="IPR013249">
    <property type="entry name" value="RNA_pol_sigma70_r4_t2"/>
</dbReference>
<dbReference type="GO" id="GO:0006352">
    <property type="term" value="P:DNA-templated transcription initiation"/>
    <property type="evidence" value="ECO:0007669"/>
    <property type="project" value="InterPro"/>
</dbReference>
<organism evidence="9 10">
    <name type="scientific">Myxococcus llanfairpwllgwyngyllgogerychwyrndrobwllllantysiliogogogochensis</name>
    <dbReference type="NCBI Taxonomy" id="2590453"/>
    <lineage>
        <taxon>Bacteria</taxon>
        <taxon>Pseudomonadati</taxon>
        <taxon>Myxococcota</taxon>
        <taxon>Myxococcia</taxon>
        <taxon>Myxococcales</taxon>
        <taxon>Cystobacterineae</taxon>
        <taxon>Myxococcaceae</taxon>
        <taxon>Myxococcus</taxon>
    </lineage>
</organism>
<dbReference type="InterPro" id="IPR007627">
    <property type="entry name" value="RNA_pol_sigma70_r2"/>
</dbReference>
<evidence type="ECO:0000256" key="6">
    <source>
        <dbReference type="SAM" id="MobiDB-lite"/>
    </source>
</evidence>
<dbReference type="GO" id="GO:0003677">
    <property type="term" value="F:DNA binding"/>
    <property type="evidence" value="ECO:0007669"/>
    <property type="project" value="UniProtKB-KW"/>
</dbReference>
<dbReference type="NCBIfam" id="TIGR02937">
    <property type="entry name" value="sigma70-ECF"/>
    <property type="match status" value="1"/>
</dbReference>
<evidence type="ECO:0000256" key="4">
    <source>
        <dbReference type="ARBA" id="ARBA00023125"/>
    </source>
</evidence>
<name>A0A540WJT9_9BACT</name>
<dbReference type="InterPro" id="IPR014284">
    <property type="entry name" value="RNA_pol_sigma-70_dom"/>
</dbReference>
<dbReference type="CDD" id="cd06171">
    <property type="entry name" value="Sigma70_r4"/>
    <property type="match status" value="1"/>
</dbReference>
<evidence type="ECO:0000256" key="3">
    <source>
        <dbReference type="ARBA" id="ARBA00023082"/>
    </source>
</evidence>
<dbReference type="PANTHER" id="PTHR43133">
    <property type="entry name" value="RNA POLYMERASE ECF-TYPE SIGMA FACTO"/>
    <property type="match status" value="1"/>
</dbReference>
<feature type="region of interest" description="Disordered" evidence="6">
    <location>
        <begin position="132"/>
        <end position="156"/>
    </location>
</feature>
<sequence length="236" mass="26305">MCARGVRHGETVSTEARAVQRDGVRNFLRVTGLKSTVDVDSDAQAMLKVAAGDRRAFAWLFDRYHASVARFAFRFVGDRERAEELTQDIFVKLYRNAKAYQPTARFKTFLFRVATNHCLNEVRRGEYRVAHTSTEAPDGEETGGVEMAGPDGDRPDQALAGRELEQAVGDALRDMSDRERAAFTMCRFEGMAYRDIAEALEASESAVKSLIHRATLAVARRIEELQAGTVPARSRA</sequence>
<dbReference type="InterPro" id="IPR013325">
    <property type="entry name" value="RNA_pol_sigma_r2"/>
</dbReference>
<keyword evidence="5" id="KW-0804">Transcription</keyword>
<evidence type="ECO:0000256" key="1">
    <source>
        <dbReference type="ARBA" id="ARBA00010641"/>
    </source>
</evidence>
<evidence type="ECO:0000256" key="5">
    <source>
        <dbReference type="ARBA" id="ARBA00023163"/>
    </source>
</evidence>
<dbReference type="OrthoDB" id="9780326at2"/>
<feature type="domain" description="RNA polymerase sigma-70 region 2" evidence="7">
    <location>
        <begin position="60"/>
        <end position="124"/>
    </location>
</feature>
<dbReference type="InterPro" id="IPR039425">
    <property type="entry name" value="RNA_pol_sigma-70-like"/>
</dbReference>
<reference evidence="9 10" key="1">
    <citation type="submission" date="2019-06" db="EMBL/GenBank/DDBJ databases">
        <authorList>
            <person name="Livingstone P."/>
            <person name="Whitworth D."/>
        </authorList>
    </citation>
    <scope>NUCLEOTIDE SEQUENCE [LARGE SCALE GENOMIC DNA]</scope>
    <source>
        <strain evidence="9 10">AM401</strain>
    </source>
</reference>
<keyword evidence="2" id="KW-0805">Transcription regulation</keyword>
<evidence type="ECO:0000259" key="8">
    <source>
        <dbReference type="Pfam" id="PF08281"/>
    </source>
</evidence>
<feature type="domain" description="RNA polymerase sigma factor 70 region 4 type 2" evidence="8">
    <location>
        <begin position="166"/>
        <end position="214"/>
    </location>
</feature>